<comment type="caution">
    <text evidence="2">The sequence shown here is derived from an EMBL/GenBank/DDBJ whole genome shotgun (WGS) entry which is preliminary data.</text>
</comment>
<proteinExistence type="predicted"/>
<dbReference type="EMBL" id="LAZR01046274">
    <property type="protein sequence ID" value="KKK96920.1"/>
    <property type="molecule type" value="Genomic_DNA"/>
</dbReference>
<keyword evidence="1" id="KW-0472">Membrane</keyword>
<keyword evidence="1" id="KW-1133">Transmembrane helix</keyword>
<dbReference type="AlphaFoldDB" id="A0A0F9AF67"/>
<accession>A0A0F9AF67</accession>
<reference evidence="2" key="1">
    <citation type="journal article" date="2015" name="Nature">
        <title>Complex archaea that bridge the gap between prokaryotes and eukaryotes.</title>
        <authorList>
            <person name="Spang A."/>
            <person name="Saw J.H."/>
            <person name="Jorgensen S.L."/>
            <person name="Zaremba-Niedzwiedzka K."/>
            <person name="Martijn J."/>
            <person name="Lind A.E."/>
            <person name="van Eijk R."/>
            <person name="Schleper C."/>
            <person name="Guy L."/>
            <person name="Ettema T.J."/>
        </authorList>
    </citation>
    <scope>NUCLEOTIDE SEQUENCE</scope>
</reference>
<keyword evidence="1" id="KW-0812">Transmembrane</keyword>
<protein>
    <submittedName>
        <fullName evidence="2">Uncharacterized protein</fullName>
    </submittedName>
</protein>
<gene>
    <name evidence="2" type="ORF">LCGC14_2657970</name>
</gene>
<name>A0A0F9AF67_9ZZZZ</name>
<organism evidence="2">
    <name type="scientific">marine sediment metagenome</name>
    <dbReference type="NCBI Taxonomy" id="412755"/>
    <lineage>
        <taxon>unclassified sequences</taxon>
        <taxon>metagenomes</taxon>
        <taxon>ecological metagenomes</taxon>
    </lineage>
</organism>
<feature type="transmembrane region" description="Helical" evidence="1">
    <location>
        <begin position="75"/>
        <end position="97"/>
    </location>
</feature>
<feature type="non-terminal residue" evidence="2">
    <location>
        <position position="1"/>
    </location>
</feature>
<evidence type="ECO:0000313" key="2">
    <source>
        <dbReference type="EMBL" id="KKK96920.1"/>
    </source>
</evidence>
<feature type="transmembrane region" description="Helical" evidence="1">
    <location>
        <begin position="37"/>
        <end position="54"/>
    </location>
</feature>
<evidence type="ECO:0000256" key="1">
    <source>
        <dbReference type="SAM" id="Phobius"/>
    </source>
</evidence>
<sequence>MLIFTGLLMAQLVQLLLRNTFCPLSTIESYFGCGEQMSLPAFGITFGLIGVMWFKASSLKPQGDGDRSEMTNIPLGLQISTYGLLITGFIGFPLMMIVMFSDFSLFIKFIIISSWSGSMLLQHHNLQKEKYLFVEGTST</sequence>